<dbReference type="SMR" id="A0A3P6Q098"/>
<accession>A0A3P6Q098</accession>
<feature type="domain" description="Dynamin GTPase effector" evidence="1">
    <location>
        <begin position="23"/>
        <end position="61"/>
    </location>
</feature>
<organism evidence="2 3">
    <name type="scientific">Dibothriocephalus latus</name>
    <name type="common">Fish tapeworm</name>
    <name type="synonym">Diphyllobothrium latum</name>
    <dbReference type="NCBI Taxonomy" id="60516"/>
    <lineage>
        <taxon>Eukaryota</taxon>
        <taxon>Metazoa</taxon>
        <taxon>Spiralia</taxon>
        <taxon>Lophotrochozoa</taxon>
        <taxon>Platyhelminthes</taxon>
        <taxon>Cestoda</taxon>
        <taxon>Eucestoda</taxon>
        <taxon>Diphyllobothriidea</taxon>
        <taxon>Diphyllobothriidae</taxon>
        <taxon>Dibothriocephalus</taxon>
    </lineage>
</organism>
<dbReference type="AlphaFoldDB" id="A0A3P6Q098"/>
<dbReference type="InterPro" id="IPR003130">
    <property type="entry name" value="GED"/>
</dbReference>
<gene>
    <name evidence="2" type="ORF">DILT_LOCUS891</name>
</gene>
<reference evidence="2 3" key="1">
    <citation type="submission" date="2018-11" db="EMBL/GenBank/DDBJ databases">
        <authorList>
            <consortium name="Pathogen Informatics"/>
        </authorList>
    </citation>
    <scope>NUCLEOTIDE SEQUENCE [LARGE SCALE GENOMIC DNA]</scope>
</reference>
<dbReference type="Gene3D" id="1.20.120.1240">
    <property type="entry name" value="Dynamin, middle domain"/>
    <property type="match status" value="1"/>
</dbReference>
<proteinExistence type="predicted"/>
<keyword evidence="3" id="KW-1185">Reference proteome</keyword>
<dbReference type="Pfam" id="PF02212">
    <property type="entry name" value="GED"/>
    <property type="match status" value="1"/>
</dbReference>
<sequence>MLNRLAFSFQDEDKEQNTDPALERQVETIRNLVTSYMKIVNKTQRDLVPKITIHLLVNEVNPCTCFVHIFLRILTFHSVDNVSCLTALLLLVGFPSEVFERSLRIIATYLNVLSRLNYP</sequence>
<protein>
    <recommendedName>
        <fullName evidence="1">Dynamin GTPase effector domain-containing protein</fullName>
    </recommendedName>
</protein>
<dbReference type="Proteomes" id="UP000281553">
    <property type="component" value="Unassembled WGS sequence"/>
</dbReference>
<evidence type="ECO:0000313" key="3">
    <source>
        <dbReference type="Proteomes" id="UP000281553"/>
    </source>
</evidence>
<dbReference type="GO" id="GO:0003924">
    <property type="term" value="F:GTPase activity"/>
    <property type="evidence" value="ECO:0007669"/>
    <property type="project" value="InterPro"/>
</dbReference>
<dbReference type="OrthoDB" id="5061070at2759"/>
<dbReference type="GO" id="GO:0005525">
    <property type="term" value="F:GTP binding"/>
    <property type="evidence" value="ECO:0007669"/>
    <property type="project" value="InterPro"/>
</dbReference>
<name>A0A3P6Q098_DIBLA</name>
<dbReference type="EMBL" id="UYRU01004632">
    <property type="protein sequence ID" value="VDK37710.1"/>
    <property type="molecule type" value="Genomic_DNA"/>
</dbReference>
<evidence type="ECO:0000313" key="2">
    <source>
        <dbReference type="EMBL" id="VDK37710.1"/>
    </source>
</evidence>
<evidence type="ECO:0000259" key="1">
    <source>
        <dbReference type="Pfam" id="PF02212"/>
    </source>
</evidence>